<evidence type="ECO:0000256" key="1">
    <source>
        <dbReference type="SAM" id="Phobius"/>
    </source>
</evidence>
<feature type="transmembrane region" description="Helical" evidence="1">
    <location>
        <begin position="56"/>
        <end position="76"/>
    </location>
</feature>
<keyword evidence="1" id="KW-0812">Transmembrane</keyword>
<dbReference type="InterPro" id="IPR021924">
    <property type="entry name" value="DUF3537"/>
</dbReference>
<keyword evidence="1" id="KW-1133">Transmembrane helix</keyword>
<dbReference type="EMBL" id="AMZH03008917">
    <property type="protein sequence ID" value="RRT57971.1"/>
    <property type="molecule type" value="Genomic_DNA"/>
</dbReference>
<sequence length="81" mass="9337">MKATTNINIESLLPSGVSYTYSLSHINGELESFRYYVRWMCVDYFDTRHAMVSNSIFLLLSVFIRTASHFIISYAATCVRL</sequence>
<name>A0A426Z1Z4_ENSVE</name>
<dbReference type="AlphaFoldDB" id="A0A426Z1Z4"/>
<evidence type="ECO:0000313" key="3">
    <source>
        <dbReference type="Proteomes" id="UP000287651"/>
    </source>
</evidence>
<reference evidence="2 3" key="1">
    <citation type="journal article" date="2014" name="Agronomy (Basel)">
        <title>A Draft Genome Sequence for Ensete ventricosum, the Drought-Tolerant Tree Against Hunger.</title>
        <authorList>
            <person name="Harrison J."/>
            <person name="Moore K.A."/>
            <person name="Paszkiewicz K."/>
            <person name="Jones T."/>
            <person name="Grant M."/>
            <person name="Ambacheew D."/>
            <person name="Muzemil S."/>
            <person name="Studholme D.J."/>
        </authorList>
    </citation>
    <scope>NUCLEOTIDE SEQUENCE [LARGE SCALE GENOMIC DNA]</scope>
</reference>
<protein>
    <submittedName>
        <fullName evidence="2">Uncharacterized protein</fullName>
    </submittedName>
</protein>
<dbReference type="Proteomes" id="UP000287651">
    <property type="component" value="Unassembled WGS sequence"/>
</dbReference>
<keyword evidence="1" id="KW-0472">Membrane</keyword>
<accession>A0A426Z1Z4</accession>
<evidence type="ECO:0000313" key="2">
    <source>
        <dbReference type="EMBL" id="RRT57971.1"/>
    </source>
</evidence>
<dbReference type="Pfam" id="PF12056">
    <property type="entry name" value="DUF3537"/>
    <property type="match status" value="1"/>
</dbReference>
<comment type="caution">
    <text evidence="2">The sequence shown here is derived from an EMBL/GenBank/DDBJ whole genome shotgun (WGS) entry which is preliminary data.</text>
</comment>
<proteinExistence type="predicted"/>
<gene>
    <name evidence="2" type="ORF">B296_00029249</name>
</gene>
<organism evidence="2 3">
    <name type="scientific">Ensete ventricosum</name>
    <name type="common">Abyssinian banana</name>
    <name type="synonym">Musa ensete</name>
    <dbReference type="NCBI Taxonomy" id="4639"/>
    <lineage>
        <taxon>Eukaryota</taxon>
        <taxon>Viridiplantae</taxon>
        <taxon>Streptophyta</taxon>
        <taxon>Embryophyta</taxon>
        <taxon>Tracheophyta</taxon>
        <taxon>Spermatophyta</taxon>
        <taxon>Magnoliopsida</taxon>
        <taxon>Liliopsida</taxon>
        <taxon>Zingiberales</taxon>
        <taxon>Musaceae</taxon>
        <taxon>Ensete</taxon>
    </lineage>
</organism>